<protein>
    <recommendedName>
        <fullName evidence="1">DNA topoisomerase VI subunit B transducer domain-containing protein</fullName>
    </recommendedName>
</protein>
<evidence type="ECO:0000313" key="2">
    <source>
        <dbReference type="EMBL" id="KAJ0225807.1"/>
    </source>
</evidence>
<sequence>MFAVEDIRVYAPNGIPVETKYHPSAVDSLRIIQRLIGQTKNQNLMEFLEHEFVNIPKAQAERLIGKMGPDVTSETQVNSLTLPQIACMHQLFQHTKFDDPNGNIWLQHILQKGKNPFHPYLIYTHNQLGIYKWLHFRAQVYQGHPFIVEAGVSLGGEYFKQVSGVSLFKWKIYKINKMQQKIGVFVNIVSTKNPFKATGMDYIGDDISEIVEAVKANNNNNIVLYVNLELSSRLLQLAQDPNN</sequence>
<organism evidence="2 3">
    <name type="scientific">Lactuca sativa</name>
    <name type="common">Garden lettuce</name>
    <dbReference type="NCBI Taxonomy" id="4236"/>
    <lineage>
        <taxon>Eukaryota</taxon>
        <taxon>Viridiplantae</taxon>
        <taxon>Streptophyta</taxon>
        <taxon>Embryophyta</taxon>
        <taxon>Tracheophyta</taxon>
        <taxon>Spermatophyta</taxon>
        <taxon>Magnoliopsida</taxon>
        <taxon>eudicotyledons</taxon>
        <taxon>Gunneridae</taxon>
        <taxon>Pentapetalae</taxon>
        <taxon>asterids</taxon>
        <taxon>campanulids</taxon>
        <taxon>Asterales</taxon>
        <taxon>Asteraceae</taxon>
        <taxon>Cichorioideae</taxon>
        <taxon>Cichorieae</taxon>
        <taxon>Lactucinae</taxon>
        <taxon>Lactuca</taxon>
    </lineage>
</organism>
<dbReference type="GO" id="GO:0006265">
    <property type="term" value="P:DNA topological change"/>
    <property type="evidence" value="ECO:0007669"/>
    <property type="project" value="InterPro"/>
</dbReference>
<dbReference type="GO" id="GO:0003918">
    <property type="term" value="F:DNA topoisomerase type II (double strand cut, ATP-hydrolyzing) activity"/>
    <property type="evidence" value="ECO:0007669"/>
    <property type="project" value="InterPro"/>
</dbReference>
<evidence type="ECO:0000259" key="1">
    <source>
        <dbReference type="Pfam" id="PF09239"/>
    </source>
</evidence>
<dbReference type="InterPro" id="IPR014721">
    <property type="entry name" value="Ribsml_uS5_D2-typ_fold_subgr"/>
</dbReference>
<dbReference type="Gene3D" id="1.10.8.50">
    <property type="match status" value="1"/>
</dbReference>
<feature type="domain" description="DNA topoisomerase VI subunit B transducer" evidence="1">
    <location>
        <begin position="164"/>
        <end position="216"/>
    </location>
</feature>
<proteinExistence type="predicted"/>
<comment type="caution">
    <text evidence="2">The sequence shown here is derived from an EMBL/GenBank/DDBJ whole genome shotgun (WGS) entry which is preliminary data.</text>
</comment>
<dbReference type="AlphaFoldDB" id="A0A9R1WNA5"/>
<dbReference type="SUPFAM" id="SSF54211">
    <property type="entry name" value="Ribosomal protein S5 domain 2-like"/>
    <property type="match status" value="1"/>
</dbReference>
<name>A0A9R1WNA5_LACSA</name>
<reference evidence="2 3" key="1">
    <citation type="journal article" date="2017" name="Nat. Commun.">
        <title>Genome assembly with in vitro proximity ligation data and whole-genome triplication in lettuce.</title>
        <authorList>
            <person name="Reyes-Chin-Wo S."/>
            <person name="Wang Z."/>
            <person name="Yang X."/>
            <person name="Kozik A."/>
            <person name="Arikit S."/>
            <person name="Song C."/>
            <person name="Xia L."/>
            <person name="Froenicke L."/>
            <person name="Lavelle D.O."/>
            <person name="Truco M.J."/>
            <person name="Xia R."/>
            <person name="Zhu S."/>
            <person name="Xu C."/>
            <person name="Xu H."/>
            <person name="Xu X."/>
            <person name="Cox K."/>
            <person name="Korf I."/>
            <person name="Meyers B.C."/>
            <person name="Michelmore R.W."/>
        </authorList>
    </citation>
    <scope>NUCLEOTIDE SEQUENCE [LARGE SCALE GENOMIC DNA]</scope>
    <source>
        <strain evidence="3">cv. Salinas</strain>
        <tissue evidence="2">Seedlings</tissue>
    </source>
</reference>
<accession>A0A9R1WNA5</accession>
<dbReference type="Proteomes" id="UP000235145">
    <property type="component" value="Unassembled WGS sequence"/>
</dbReference>
<dbReference type="GO" id="GO:0003677">
    <property type="term" value="F:DNA binding"/>
    <property type="evidence" value="ECO:0007669"/>
    <property type="project" value="InterPro"/>
</dbReference>
<dbReference type="Gene3D" id="3.30.230.10">
    <property type="match status" value="1"/>
</dbReference>
<dbReference type="InterPro" id="IPR020568">
    <property type="entry name" value="Ribosomal_Su5_D2-typ_SF"/>
</dbReference>
<gene>
    <name evidence="2" type="ORF">LSAT_V11C100048350</name>
</gene>
<dbReference type="EMBL" id="NBSK02000001">
    <property type="protein sequence ID" value="KAJ0225807.1"/>
    <property type="molecule type" value="Genomic_DNA"/>
</dbReference>
<keyword evidence="3" id="KW-1185">Reference proteome</keyword>
<evidence type="ECO:0000313" key="3">
    <source>
        <dbReference type="Proteomes" id="UP000235145"/>
    </source>
</evidence>
<dbReference type="Pfam" id="PF09239">
    <property type="entry name" value="Topo-VIb_trans"/>
    <property type="match status" value="1"/>
</dbReference>
<dbReference type="GO" id="GO:0003916">
    <property type="term" value="F:DNA topoisomerase activity"/>
    <property type="evidence" value="ECO:0000318"/>
    <property type="project" value="GO_Central"/>
</dbReference>
<dbReference type="PANTHER" id="PTHR48444">
    <property type="entry name" value="DNA TOPOISOMERASE 6 SUBUNIT B"/>
    <property type="match status" value="1"/>
</dbReference>
<dbReference type="PANTHER" id="PTHR48444:SF1">
    <property type="entry name" value="DNA TOPOISOMERASE 6 SUBUNIT B"/>
    <property type="match status" value="1"/>
</dbReference>
<dbReference type="InterPro" id="IPR015320">
    <property type="entry name" value="TopoVI_B_transducer"/>
</dbReference>